<dbReference type="PATRIC" id="fig|1604020.3.peg.764"/>
<keyword evidence="1" id="KW-0812">Transmembrane</keyword>
<feature type="transmembrane region" description="Helical" evidence="1">
    <location>
        <begin position="7"/>
        <end position="27"/>
    </location>
</feature>
<name>A0A0G2HKR2_9SYNE</name>
<comment type="caution">
    <text evidence="2">The sequence shown here is derived from an EMBL/GenBank/DDBJ whole genome shotgun (WGS) entry which is preliminary data.</text>
</comment>
<dbReference type="Proteomes" id="UP000035067">
    <property type="component" value="Unassembled WGS sequence"/>
</dbReference>
<reference evidence="2 3" key="1">
    <citation type="submission" date="2015-01" db="EMBL/GenBank/DDBJ databases">
        <title>Lifestyle Evolution in Cyanobacterial Symbionts of Sponges.</title>
        <authorList>
            <person name="Burgsdorf I."/>
            <person name="Slaby B.M."/>
            <person name="Handley K.M."/>
            <person name="Haber M."/>
            <person name="Blom J."/>
            <person name="Marshall C.W."/>
            <person name="Gilbert J.A."/>
            <person name="Hentschel U."/>
            <person name="Steindler L."/>
        </authorList>
    </citation>
    <scope>NUCLEOTIDE SEQUENCE [LARGE SCALE GENOMIC DNA]</scope>
    <source>
        <strain evidence="2">SP3</strain>
    </source>
</reference>
<protein>
    <submittedName>
        <fullName evidence="2">Uncharacterized protein</fullName>
    </submittedName>
</protein>
<dbReference type="AlphaFoldDB" id="A0A0G2HKR2"/>
<feature type="transmembrane region" description="Helical" evidence="1">
    <location>
        <begin position="33"/>
        <end position="50"/>
    </location>
</feature>
<evidence type="ECO:0000256" key="1">
    <source>
        <dbReference type="SAM" id="Phobius"/>
    </source>
</evidence>
<sequence length="108" mass="12213">MGGRSVRWVLGVMLVGWWVGGLVGWWVGGLVGWWVALLCFWATPLWLWELNETWPTRAMGHLVRTLPPGELVFIQGTGRPSLSWYGERLIQPRPAQAPHPHHLVAPSE</sequence>
<keyword evidence="1" id="KW-1133">Transmembrane helix</keyword>
<dbReference type="EMBL" id="JXQG01000028">
    <property type="protein sequence ID" value="KKZ12121.1"/>
    <property type="molecule type" value="Genomic_DNA"/>
</dbReference>
<proteinExistence type="predicted"/>
<gene>
    <name evidence="2" type="ORF">TE42_05665</name>
</gene>
<accession>A0A0G2HKR2</accession>
<evidence type="ECO:0000313" key="2">
    <source>
        <dbReference type="EMBL" id="KKZ12121.1"/>
    </source>
</evidence>
<keyword evidence="1" id="KW-0472">Membrane</keyword>
<organism evidence="2 3">
    <name type="scientific">Candidatus Synechococcus spongiarum SP3</name>
    <dbReference type="NCBI Taxonomy" id="1604020"/>
    <lineage>
        <taxon>Bacteria</taxon>
        <taxon>Bacillati</taxon>
        <taxon>Cyanobacteriota</taxon>
        <taxon>Cyanophyceae</taxon>
        <taxon>Synechococcales</taxon>
        <taxon>Synechococcaceae</taxon>
        <taxon>Synechococcus</taxon>
    </lineage>
</organism>
<evidence type="ECO:0000313" key="3">
    <source>
        <dbReference type="Proteomes" id="UP000035067"/>
    </source>
</evidence>